<organism evidence="2 3">
    <name type="scientific">Streptomyces variegatus</name>
    <dbReference type="NCBI Taxonomy" id="284040"/>
    <lineage>
        <taxon>Bacteria</taxon>
        <taxon>Bacillati</taxon>
        <taxon>Actinomycetota</taxon>
        <taxon>Actinomycetes</taxon>
        <taxon>Kitasatosporales</taxon>
        <taxon>Streptomycetaceae</taxon>
        <taxon>Streptomyces</taxon>
    </lineage>
</organism>
<protein>
    <submittedName>
        <fullName evidence="2">Uncharacterized protein</fullName>
    </submittedName>
</protein>
<reference evidence="3" key="1">
    <citation type="submission" date="2015-02" db="EMBL/GenBank/DDBJ databases">
        <authorList>
            <person name="Ju K.-S."/>
            <person name="Doroghazi J.R."/>
            <person name="Metcalf W."/>
        </authorList>
    </citation>
    <scope>NUCLEOTIDE SEQUENCE [LARGE SCALE GENOMIC DNA]</scope>
    <source>
        <strain evidence="3">NRRL B-16380</strain>
    </source>
</reference>
<proteinExistence type="predicted"/>
<keyword evidence="3" id="KW-1185">Reference proteome</keyword>
<sequence>MPVLSWVTRRWAIPRPEARGRHRRPAVRQDRPPARPLPGPHPPPVRRRRVRPRPVRRRPVRPRRTTARRRHRLPRRPRTSHPHGRRGARRTLRRQGTRLRRLQPPTRPARRGPRAAPRPTWLAAVGHPDRPPLPPSACSAHRRESRRTSPSRSATAVTGRRRIDGSRPPASTAPRDLTEGEVVAPDQCEAGGSGRRVGLYAGFCSPVPSREPGRRPSI</sequence>
<gene>
    <name evidence="2" type="ORF">UK15_00170</name>
</gene>
<evidence type="ECO:0000256" key="1">
    <source>
        <dbReference type="SAM" id="MobiDB-lite"/>
    </source>
</evidence>
<comment type="caution">
    <text evidence="2">The sequence shown here is derived from an EMBL/GenBank/DDBJ whole genome shotgun (WGS) entry which is preliminary data.</text>
</comment>
<dbReference type="EMBL" id="JYJH01000001">
    <property type="protein sequence ID" value="KJK41294.1"/>
    <property type="molecule type" value="Genomic_DNA"/>
</dbReference>
<feature type="compositionally biased region" description="Basic residues" evidence="1">
    <location>
        <begin position="44"/>
        <end position="101"/>
    </location>
</feature>
<dbReference type="AlphaFoldDB" id="A0A0M2GZV6"/>
<evidence type="ECO:0000313" key="3">
    <source>
        <dbReference type="Proteomes" id="UP000034786"/>
    </source>
</evidence>
<dbReference type="Proteomes" id="UP000034786">
    <property type="component" value="Unassembled WGS sequence"/>
</dbReference>
<accession>A0A0M2GZV6</accession>
<feature type="compositionally biased region" description="Pro residues" evidence="1">
    <location>
        <begin position="34"/>
        <end position="43"/>
    </location>
</feature>
<dbReference type="PATRIC" id="fig|284040.3.peg.35"/>
<name>A0A0M2GZV6_9ACTN</name>
<evidence type="ECO:0000313" key="2">
    <source>
        <dbReference type="EMBL" id="KJK41294.1"/>
    </source>
</evidence>
<feature type="region of interest" description="Disordered" evidence="1">
    <location>
        <begin position="13"/>
        <end position="183"/>
    </location>
</feature>